<evidence type="ECO:0000313" key="2">
    <source>
        <dbReference type="EMBL" id="SUZ55292.1"/>
    </source>
</evidence>
<dbReference type="PANTHER" id="PTHR21666">
    <property type="entry name" value="PEPTIDASE-RELATED"/>
    <property type="match status" value="1"/>
</dbReference>
<dbReference type="Gene3D" id="2.70.70.10">
    <property type="entry name" value="Glucose Permease (Domain IIA)"/>
    <property type="match status" value="1"/>
</dbReference>
<dbReference type="Pfam" id="PF08239">
    <property type="entry name" value="SH3_3"/>
    <property type="match status" value="1"/>
</dbReference>
<dbReference type="InterPro" id="IPR003646">
    <property type="entry name" value="SH3-like_bac-type"/>
</dbReference>
<feature type="domain" description="SH3b" evidence="1">
    <location>
        <begin position="355"/>
        <end position="416"/>
    </location>
</feature>
<dbReference type="EMBL" id="UINC01000438">
    <property type="protein sequence ID" value="SUZ55292.1"/>
    <property type="molecule type" value="Genomic_DNA"/>
</dbReference>
<dbReference type="CDD" id="cd12797">
    <property type="entry name" value="M23_peptidase"/>
    <property type="match status" value="1"/>
</dbReference>
<dbReference type="Pfam" id="PF01551">
    <property type="entry name" value="Peptidase_M23"/>
    <property type="match status" value="1"/>
</dbReference>
<dbReference type="GO" id="GO:0004222">
    <property type="term" value="F:metalloendopeptidase activity"/>
    <property type="evidence" value="ECO:0007669"/>
    <property type="project" value="TreeGrafter"/>
</dbReference>
<dbReference type="SUPFAM" id="SSF51261">
    <property type="entry name" value="Duplicated hybrid motif"/>
    <property type="match status" value="1"/>
</dbReference>
<evidence type="ECO:0000259" key="1">
    <source>
        <dbReference type="SMART" id="SM00287"/>
    </source>
</evidence>
<protein>
    <recommendedName>
        <fullName evidence="1">SH3b domain-containing protein</fullName>
    </recommendedName>
</protein>
<reference evidence="2" key="1">
    <citation type="submission" date="2018-05" db="EMBL/GenBank/DDBJ databases">
        <authorList>
            <person name="Lanie J.A."/>
            <person name="Ng W.-L."/>
            <person name="Kazmierczak K.M."/>
            <person name="Andrzejewski T.M."/>
            <person name="Davidsen T.M."/>
            <person name="Wayne K.J."/>
            <person name="Tettelin H."/>
            <person name="Glass J.I."/>
            <person name="Rusch D."/>
            <person name="Podicherti R."/>
            <person name="Tsui H.-C.T."/>
            <person name="Winkler M.E."/>
        </authorList>
    </citation>
    <scope>NUCLEOTIDE SEQUENCE</scope>
</reference>
<dbReference type="InterPro" id="IPR016047">
    <property type="entry name" value="M23ase_b-sheet_dom"/>
</dbReference>
<gene>
    <name evidence="2" type="ORF">METZ01_LOCUS8146</name>
</gene>
<accession>A0A381NL02</accession>
<sequence length="479" mass="52695">MNLKDRSYLAEPMVGPYEDGEGHIDMKRLRNMSTTFSGWTGWSCFAVLSLGACDQVDQISNELRDLTPHEAYMESLRAVKLAETALGTQWASAAVRSLRDAPTVTLPFGEEGFLFAETPEARSYRVELRRGQRLSINAALDGGDAFRIFIDVYRMPEDPSRSPLPVLSSASLSESLEYVSTRRADYVVRFQPELLHGGRYRIELRAGASIAFPVSERDTRAVLSFFGDARDGGSRNHRGVDIFAPRGTPVLSATNGEVYRVETTAIGGNVVWVRDSDRPQRIYYAHLDSQVVRDGMEVEQGTLLGFVGNTGNARTTPPHLHFSVYARGAVDPFYYLFQPPQTLPDASAPLDHLGAWTRTVSPGIRLREAPNSRAPVVSELEESTPLRVLAASGSWYRVRLPDGRDGFVAARLTEAVVEPLRNQFVESASVLFSSPSRVSPVMEDVEAGTDVAVLGSYEGFLYVQSPDGHTGWLAGNADL</sequence>
<dbReference type="InterPro" id="IPR050570">
    <property type="entry name" value="Cell_wall_metabolism_enzyme"/>
</dbReference>
<dbReference type="PANTHER" id="PTHR21666:SF268">
    <property type="entry name" value="PEPTIDASE M23 DOMAIN-CONTAINING PROTEIN"/>
    <property type="match status" value="1"/>
</dbReference>
<name>A0A381NL02_9ZZZZ</name>
<dbReference type="Gene3D" id="2.30.30.40">
    <property type="entry name" value="SH3 Domains"/>
    <property type="match status" value="2"/>
</dbReference>
<dbReference type="InterPro" id="IPR011055">
    <property type="entry name" value="Dup_hybrid_motif"/>
</dbReference>
<dbReference type="AlphaFoldDB" id="A0A381NL02"/>
<dbReference type="SMART" id="SM00287">
    <property type="entry name" value="SH3b"/>
    <property type="match status" value="1"/>
</dbReference>
<organism evidence="2">
    <name type="scientific">marine metagenome</name>
    <dbReference type="NCBI Taxonomy" id="408172"/>
    <lineage>
        <taxon>unclassified sequences</taxon>
        <taxon>metagenomes</taxon>
        <taxon>ecological metagenomes</taxon>
    </lineage>
</organism>
<proteinExistence type="predicted"/>